<evidence type="ECO:0000313" key="3">
    <source>
        <dbReference type="Proteomes" id="UP000613580"/>
    </source>
</evidence>
<comment type="caution">
    <text evidence="2">The sequence shown here is derived from an EMBL/GenBank/DDBJ whole genome shotgun (WGS) entry which is preliminary data.</text>
</comment>
<protein>
    <submittedName>
        <fullName evidence="2">Uncharacterized protein</fullName>
    </submittedName>
</protein>
<evidence type="ECO:0000313" key="2">
    <source>
        <dbReference type="EMBL" id="KAF7298093.1"/>
    </source>
</evidence>
<gene>
    <name evidence="2" type="ORF">HMN09_01030700</name>
</gene>
<evidence type="ECO:0000256" key="1">
    <source>
        <dbReference type="SAM" id="MobiDB-lite"/>
    </source>
</evidence>
<name>A0A8H6SEN3_MYCCL</name>
<sequence length="158" mass="17436">MATIKTTTPALPDYITYRYANRLVYVEPAKTYEAAITIAKKEFSELADIPSEHISFNTVATVNRNEARVVRISESAWLAAVARQLCGGIIDILVTDPGAPREYLTVPTDVMSKEEIDILRVSRSSKPTPPPVRRTSSSPASRSNKSSKRSSWLPRIGS</sequence>
<dbReference type="EMBL" id="JACAZE010000015">
    <property type="protein sequence ID" value="KAF7298093.1"/>
    <property type="molecule type" value="Genomic_DNA"/>
</dbReference>
<dbReference type="AlphaFoldDB" id="A0A8H6SEN3"/>
<proteinExistence type="predicted"/>
<dbReference type="Proteomes" id="UP000613580">
    <property type="component" value="Unassembled WGS sequence"/>
</dbReference>
<feature type="compositionally biased region" description="Low complexity" evidence="1">
    <location>
        <begin position="133"/>
        <end position="144"/>
    </location>
</feature>
<feature type="region of interest" description="Disordered" evidence="1">
    <location>
        <begin position="119"/>
        <end position="158"/>
    </location>
</feature>
<organism evidence="2 3">
    <name type="scientific">Mycena chlorophos</name>
    <name type="common">Agaric fungus</name>
    <name type="synonym">Agaricus chlorophos</name>
    <dbReference type="NCBI Taxonomy" id="658473"/>
    <lineage>
        <taxon>Eukaryota</taxon>
        <taxon>Fungi</taxon>
        <taxon>Dikarya</taxon>
        <taxon>Basidiomycota</taxon>
        <taxon>Agaricomycotina</taxon>
        <taxon>Agaricomycetes</taxon>
        <taxon>Agaricomycetidae</taxon>
        <taxon>Agaricales</taxon>
        <taxon>Marasmiineae</taxon>
        <taxon>Mycenaceae</taxon>
        <taxon>Mycena</taxon>
    </lineage>
</organism>
<accession>A0A8H6SEN3</accession>
<reference evidence="2" key="1">
    <citation type="submission" date="2020-05" db="EMBL/GenBank/DDBJ databases">
        <title>Mycena genomes resolve the evolution of fungal bioluminescence.</title>
        <authorList>
            <person name="Tsai I.J."/>
        </authorList>
    </citation>
    <scope>NUCLEOTIDE SEQUENCE</scope>
    <source>
        <strain evidence="2">110903Hualien_Pintung</strain>
    </source>
</reference>
<keyword evidence="3" id="KW-1185">Reference proteome</keyword>
<dbReference type="OrthoDB" id="3198848at2759"/>